<protein>
    <recommendedName>
        <fullName evidence="2">Glycosyltransferase 61 catalytic domain-containing protein</fullName>
    </recommendedName>
</protein>
<accession>A0A812J4S6</accession>
<comment type="caution">
    <text evidence="3">The sequence shown here is derived from an EMBL/GenBank/DDBJ whole genome shotgun (WGS) entry which is preliminary data.</text>
</comment>
<dbReference type="GO" id="GO:0016757">
    <property type="term" value="F:glycosyltransferase activity"/>
    <property type="evidence" value="ECO:0007669"/>
    <property type="project" value="InterPro"/>
</dbReference>
<organism evidence="3 4">
    <name type="scientific">Symbiodinium natans</name>
    <dbReference type="NCBI Taxonomy" id="878477"/>
    <lineage>
        <taxon>Eukaryota</taxon>
        <taxon>Sar</taxon>
        <taxon>Alveolata</taxon>
        <taxon>Dinophyceae</taxon>
        <taxon>Suessiales</taxon>
        <taxon>Symbiodiniaceae</taxon>
        <taxon>Symbiodinium</taxon>
    </lineage>
</organism>
<dbReference type="Proteomes" id="UP000604046">
    <property type="component" value="Unassembled WGS sequence"/>
</dbReference>
<dbReference type="AlphaFoldDB" id="A0A812J4S6"/>
<dbReference type="Pfam" id="PF04577">
    <property type="entry name" value="Glyco_transf_61"/>
    <property type="match status" value="1"/>
</dbReference>
<gene>
    <name evidence="3" type="ORF">SNAT2548_LOCUS5616</name>
</gene>
<name>A0A812J4S6_9DINO</name>
<dbReference type="InterPro" id="IPR049625">
    <property type="entry name" value="Glyco_transf_61_cat"/>
</dbReference>
<feature type="chain" id="PRO_5032878028" description="Glycosyltransferase 61 catalytic domain-containing protein" evidence="1">
    <location>
        <begin position="29"/>
        <end position="483"/>
    </location>
</feature>
<evidence type="ECO:0000313" key="4">
    <source>
        <dbReference type="Proteomes" id="UP000604046"/>
    </source>
</evidence>
<dbReference type="OrthoDB" id="427282at2759"/>
<keyword evidence="1" id="KW-0732">Signal</keyword>
<proteinExistence type="predicted"/>
<feature type="signal peptide" evidence="1">
    <location>
        <begin position="1"/>
        <end position="28"/>
    </location>
</feature>
<evidence type="ECO:0000259" key="2">
    <source>
        <dbReference type="Pfam" id="PF04577"/>
    </source>
</evidence>
<evidence type="ECO:0000313" key="3">
    <source>
        <dbReference type="EMBL" id="CAE7197616.1"/>
    </source>
</evidence>
<evidence type="ECO:0000256" key="1">
    <source>
        <dbReference type="SAM" id="SignalP"/>
    </source>
</evidence>
<keyword evidence="4" id="KW-1185">Reference proteome</keyword>
<sequence>MHKTSALGRVLELLVVAALAATADDAEAESARCAEVAFIQSARSLFHNLELAEQKARFQSFMTMLSTASTSSLKELKWQVLRTFPAVEVQANPACSNIGGRFPTLVSRNQSLLDAYATYACGDAADYFVTDPARSLSAELAPLEGGCINLHNRWSTIRATFASNESHGEYLHRDCPESCLQEEFWHQLPTQVVDHDLLVLPSIPGPPGMGYQHSLIDFLPQAWTVLDLLWNSSTKLVVHSSLPSHLLASLGFPTERILEVPPLTDEQPAMLLCAKKGRTMHLWRAGGGSRALPSHPYQDSRVDGDLWHRLIDIQVGPEISDAIAQYNGFVEEPFAPRLVVFLQRCTDRRTLENEQAALEAISRALVKSNRPEELLSMCAGREDFLEQVQKVRRARLIVGAHGGAMANMVLARPDTGVIELVGDAAAQKGLEGLWPPYKSNFYGGLGAAFPFYRVVLYEADPHGKLWIRLDDLQTAVTEFLDRL</sequence>
<feature type="domain" description="Glycosyltransferase 61 catalytic" evidence="2">
    <location>
        <begin position="211"/>
        <end position="418"/>
    </location>
</feature>
<dbReference type="EMBL" id="CAJNDS010000359">
    <property type="protein sequence ID" value="CAE7197616.1"/>
    <property type="molecule type" value="Genomic_DNA"/>
</dbReference>
<reference evidence="3" key="1">
    <citation type="submission" date="2021-02" db="EMBL/GenBank/DDBJ databases">
        <authorList>
            <person name="Dougan E. K."/>
            <person name="Rhodes N."/>
            <person name="Thang M."/>
            <person name="Chan C."/>
        </authorList>
    </citation>
    <scope>NUCLEOTIDE SEQUENCE</scope>
</reference>